<dbReference type="InterPro" id="IPR038161">
    <property type="entry name" value="VirB9/CagX/TrbG_C_sf"/>
</dbReference>
<dbReference type="InterPro" id="IPR033645">
    <property type="entry name" value="VirB9/CagX/TrbG_C"/>
</dbReference>
<dbReference type="Pfam" id="PF03524">
    <property type="entry name" value="CagX"/>
    <property type="match status" value="1"/>
</dbReference>
<dbReference type="Proteomes" id="UP001162734">
    <property type="component" value="Chromosome"/>
</dbReference>
<evidence type="ECO:0000256" key="1">
    <source>
        <dbReference type="ARBA" id="ARBA00006135"/>
    </source>
</evidence>
<keyword evidence="4" id="KW-1185">Reference proteome</keyword>
<name>A0ABN6N651_9BACT</name>
<evidence type="ECO:0008006" key="5">
    <source>
        <dbReference type="Google" id="ProtNLM"/>
    </source>
</evidence>
<dbReference type="Gene3D" id="2.60.40.2500">
    <property type="match status" value="1"/>
</dbReference>
<keyword evidence="2" id="KW-0732">Signal</keyword>
<organism evidence="3 4">
    <name type="scientific">Anaeromyxobacter paludicola</name>
    <dbReference type="NCBI Taxonomy" id="2918171"/>
    <lineage>
        <taxon>Bacteria</taxon>
        <taxon>Pseudomonadati</taxon>
        <taxon>Myxococcota</taxon>
        <taxon>Myxococcia</taxon>
        <taxon>Myxococcales</taxon>
        <taxon>Cystobacterineae</taxon>
        <taxon>Anaeromyxobacteraceae</taxon>
        <taxon>Anaeromyxobacter</taxon>
    </lineage>
</organism>
<sequence>MRSMICVAAILAIGAGPAADRRIRYVTYAPDEVVQIDAVAGVVTHVALEPGESYVTHAFGDGKAWDFAVKGNHCFLKAVATNADSNLTVVTDRRSYHFGLRLLAAPAAAPTFEVVFRYPDTAARKRRESLRQSAVEEGFARNGEKPNLAYSMSGDLDLAPVNTWDDREFTYFKFPGQRDLPAIYLVDESGAESIVNRHSTGSAVDVVVVHKVAARWVLRLGSRALAVWNDAYDPDGRRNASRTASPDVNRVLWR</sequence>
<reference evidence="4" key="1">
    <citation type="journal article" date="2022" name="Int. J. Syst. Evol. Microbiol.">
        <title>Anaeromyxobacter oryzae sp. nov., Anaeromyxobacter diazotrophicus sp. nov. and Anaeromyxobacter paludicola sp. nov., isolated from paddy soils.</title>
        <authorList>
            <person name="Itoh H."/>
            <person name="Xu Z."/>
            <person name="Mise K."/>
            <person name="Masuda Y."/>
            <person name="Ushijima N."/>
            <person name="Hayakawa C."/>
            <person name="Shiratori Y."/>
            <person name="Senoo K."/>
        </authorList>
    </citation>
    <scope>NUCLEOTIDE SEQUENCE [LARGE SCALE GENOMIC DNA]</scope>
    <source>
        <strain evidence="4">Red630</strain>
    </source>
</reference>
<evidence type="ECO:0000256" key="2">
    <source>
        <dbReference type="ARBA" id="ARBA00022729"/>
    </source>
</evidence>
<proteinExistence type="inferred from homology"/>
<dbReference type="EMBL" id="AP025592">
    <property type="protein sequence ID" value="BDG08630.1"/>
    <property type="molecule type" value="Genomic_DNA"/>
</dbReference>
<accession>A0ABN6N651</accession>
<dbReference type="CDD" id="cd06911">
    <property type="entry name" value="VirB9_CagX_TrbG"/>
    <property type="match status" value="1"/>
</dbReference>
<comment type="similarity">
    <text evidence="1">Belongs to the TrbG/VirB9 family.</text>
</comment>
<dbReference type="RefSeq" id="WP_248345813.1">
    <property type="nucleotide sequence ID" value="NZ_AP025592.1"/>
</dbReference>
<gene>
    <name evidence="3" type="ORF">AMPC_17430</name>
</gene>
<evidence type="ECO:0000313" key="4">
    <source>
        <dbReference type="Proteomes" id="UP001162734"/>
    </source>
</evidence>
<dbReference type="InterPro" id="IPR010258">
    <property type="entry name" value="Conjugal_tfr_TrbG/VirB9/CagX"/>
</dbReference>
<evidence type="ECO:0000313" key="3">
    <source>
        <dbReference type="EMBL" id="BDG08630.1"/>
    </source>
</evidence>
<protein>
    <recommendedName>
        <fullName evidence="5">Conjugal transfer protein TrbG/VirB9/CagX</fullName>
    </recommendedName>
</protein>